<keyword evidence="22" id="KW-1185">Reference proteome</keyword>
<comment type="catalytic activity">
    <reaction evidence="15">
        <text>L-tyrosyl-[protein] + bromide + H2O2 + H(+) = 3-bromo-L-tyrosyl-[protein] + 2 H2O</text>
        <dbReference type="Rhea" id="RHEA:69360"/>
        <dbReference type="Rhea" id="RHEA-COMP:10136"/>
        <dbReference type="Rhea" id="RHEA-COMP:17686"/>
        <dbReference type="ChEBI" id="CHEBI:15377"/>
        <dbReference type="ChEBI" id="CHEBI:15378"/>
        <dbReference type="ChEBI" id="CHEBI:15858"/>
        <dbReference type="ChEBI" id="CHEBI:16240"/>
        <dbReference type="ChEBI" id="CHEBI:46858"/>
        <dbReference type="ChEBI" id="CHEBI:183512"/>
    </reaction>
    <physiologicalReaction direction="left-to-right" evidence="15">
        <dbReference type="Rhea" id="RHEA:69361"/>
    </physiologicalReaction>
</comment>
<dbReference type="PROSITE" id="PS50835">
    <property type="entry name" value="IG_LIKE"/>
    <property type="match status" value="3"/>
</dbReference>
<evidence type="ECO:0000256" key="2">
    <source>
        <dbReference type="ARBA" id="ARBA00022559"/>
    </source>
</evidence>
<dbReference type="Pfam" id="PF13855">
    <property type="entry name" value="LRR_8"/>
    <property type="match status" value="1"/>
</dbReference>
<dbReference type="InterPro" id="IPR013098">
    <property type="entry name" value="Ig_I-set"/>
</dbReference>
<comment type="catalytic activity">
    <reaction evidence="13">
        <text>L-lysyl-[collagen] + L-methionyl-[collagen] + H2O2 = [collagen]-L-lysyl-N-S-L-methionyl-[collagen] + 2 H2O + H(+)</text>
        <dbReference type="Rhea" id="RHEA:66020"/>
        <dbReference type="Rhea" id="RHEA-COMP:12751"/>
        <dbReference type="Rhea" id="RHEA-COMP:16949"/>
        <dbReference type="Rhea" id="RHEA-COMP:16951"/>
        <dbReference type="ChEBI" id="CHEBI:15377"/>
        <dbReference type="ChEBI" id="CHEBI:15378"/>
        <dbReference type="ChEBI" id="CHEBI:16044"/>
        <dbReference type="ChEBI" id="CHEBI:16240"/>
        <dbReference type="ChEBI" id="CHEBI:29969"/>
        <dbReference type="ChEBI" id="CHEBI:166867"/>
    </reaction>
    <physiologicalReaction direction="left-to-right" evidence="13">
        <dbReference type="Rhea" id="RHEA:66021"/>
    </physiologicalReaction>
</comment>
<feature type="chain" id="PRO_5012009109" evidence="19">
    <location>
        <begin position="25"/>
        <end position="1301"/>
    </location>
</feature>
<evidence type="ECO:0000256" key="6">
    <source>
        <dbReference type="ARBA" id="ARBA00022729"/>
    </source>
</evidence>
<dbReference type="InterPro" id="IPR003591">
    <property type="entry name" value="Leu-rich_rpt_typical-subtyp"/>
</dbReference>
<evidence type="ECO:0000256" key="13">
    <source>
        <dbReference type="ARBA" id="ARBA00047610"/>
    </source>
</evidence>
<dbReference type="PANTHER" id="PTHR11475">
    <property type="entry name" value="OXIDASE/PEROXIDASE"/>
    <property type="match status" value="1"/>
</dbReference>
<dbReference type="InterPro" id="IPR037120">
    <property type="entry name" value="Haem_peroxidase_sf_animal"/>
</dbReference>
<evidence type="ECO:0000256" key="1">
    <source>
        <dbReference type="ARBA" id="ARBA00001970"/>
    </source>
</evidence>
<evidence type="ECO:0000256" key="14">
    <source>
        <dbReference type="ARBA" id="ARBA00048396"/>
    </source>
</evidence>
<comment type="cofactor">
    <cofactor evidence="1">
        <name>heme b</name>
        <dbReference type="ChEBI" id="CHEBI:60344"/>
    </cofactor>
</comment>
<evidence type="ECO:0000256" key="11">
    <source>
        <dbReference type="ARBA" id="ARBA00023319"/>
    </source>
</evidence>
<evidence type="ECO:0000256" key="8">
    <source>
        <dbReference type="ARBA" id="ARBA00023002"/>
    </source>
</evidence>
<keyword evidence="5 18" id="KW-0479">Metal-binding</keyword>
<organism evidence="21 22">
    <name type="scientific">Hypsibius exemplaris</name>
    <name type="common">Freshwater tardigrade</name>
    <dbReference type="NCBI Taxonomy" id="2072580"/>
    <lineage>
        <taxon>Eukaryota</taxon>
        <taxon>Metazoa</taxon>
        <taxon>Ecdysozoa</taxon>
        <taxon>Tardigrada</taxon>
        <taxon>Eutardigrada</taxon>
        <taxon>Parachela</taxon>
        <taxon>Hypsibioidea</taxon>
        <taxon>Hypsibiidae</taxon>
        <taxon>Hypsibius</taxon>
    </lineage>
</organism>
<dbReference type="PANTHER" id="PTHR11475:SF58">
    <property type="entry name" value="PEROXIDASIN"/>
    <property type="match status" value="1"/>
</dbReference>
<evidence type="ECO:0000313" key="22">
    <source>
        <dbReference type="Proteomes" id="UP000192578"/>
    </source>
</evidence>
<evidence type="ECO:0000256" key="15">
    <source>
        <dbReference type="ARBA" id="ARBA00048887"/>
    </source>
</evidence>
<accession>A0A1W0WWY0</accession>
<dbReference type="GO" id="GO:0006979">
    <property type="term" value="P:response to oxidative stress"/>
    <property type="evidence" value="ECO:0007669"/>
    <property type="project" value="InterPro"/>
</dbReference>
<dbReference type="Proteomes" id="UP000192578">
    <property type="component" value="Unassembled WGS sequence"/>
</dbReference>
<keyword evidence="7" id="KW-0677">Repeat</keyword>
<dbReference type="Pfam" id="PF07679">
    <property type="entry name" value="I-set"/>
    <property type="match status" value="3"/>
</dbReference>
<dbReference type="PROSITE" id="PS50292">
    <property type="entry name" value="PEROXIDASE_3"/>
    <property type="match status" value="1"/>
</dbReference>
<dbReference type="SUPFAM" id="SSF48113">
    <property type="entry name" value="Heme-dependent peroxidases"/>
    <property type="match status" value="1"/>
</dbReference>
<keyword evidence="8" id="KW-0560">Oxidoreductase</keyword>
<keyword evidence="3" id="KW-0433">Leucine-rich repeat</keyword>
<dbReference type="InterPro" id="IPR003599">
    <property type="entry name" value="Ig_sub"/>
</dbReference>
<keyword evidence="10" id="KW-1015">Disulfide bond</keyword>
<dbReference type="FunFam" id="2.60.40.10:FF:000032">
    <property type="entry name" value="palladin isoform X1"/>
    <property type="match status" value="3"/>
</dbReference>
<dbReference type="EMBL" id="MTYJ01000036">
    <property type="protein sequence ID" value="OQV19695.1"/>
    <property type="molecule type" value="Genomic_DNA"/>
</dbReference>
<dbReference type="SMART" id="SM00369">
    <property type="entry name" value="LRR_TYP"/>
    <property type="match status" value="3"/>
</dbReference>
<dbReference type="SMART" id="SM00409">
    <property type="entry name" value="IG"/>
    <property type="match status" value="3"/>
</dbReference>
<comment type="catalytic activity">
    <reaction evidence="12">
        <text>bromide + H2O2 = hypobromite + H2O</text>
        <dbReference type="Rhea" id="RHEA:66016"/>
        <dbReference type="ChEBI" id="CHEBI:15377"/>
        <dbReference type="ChEBI" id="CHEBI:15858"/>
        <dbReference type="ChEBI" id="CHEBI:16240"/>
        <dbReference type="ChEBI" id="CHEBI:29250"/>
    </reaction>
    <physiologicalReaction direction="left-to-right" evidence="12">
        <dbReference type="Rhea" id="RHEA:66017"/>
    </physiologicalReaction>
</comment>
<evidence type="ECO:0000256" key="3">
    <source>
        <dbReference type="ARBA" id="ARBA00022614"/>
    </source>
</evidence>
<reference evidence="22" key="1">
    <citation type="submission" date="2017-01" db="EMBL/GenBank/DDBJ databases">
        <title>Comparative genomics of anhydrobiosis in the tardigrade Hypsibius dujardini.</title>
        <authorList>
            <person name="Yoshida Y."/>
            <person name="Koutsovoulos G."/>
            <person name="Laetsch D."/>
            <person name="Stevens L."/>
            <person name="Kumar S."/>
            <person name="Horikawa D."/>
            <person name="Ishino K."/>
            <person name="Komine S."/>
            <person name="Tomita M."/>
            <person name="Blaxter M."/>
            <person name="Arakawa K."/>
        </authorList>
    </citation>
    <scope>NUCLEOTIDE SEQUENCE [LARGE SCALE GENOMIC DNA]</scope>
    <source>
        <strain evidence="22">Z151</strain>
    </source>
</reference>
<dbReference type="PROSITE" id="PS51450">
    <property type="entry name" value="LRR"/>
    <property type="match status" value="1"/>
</dbReference>
<dbReference type="GO" id="GO:0004601">
    <property type="term" value="F:peroxidase activity"/>
    <property type="evidence" value="ECO:0007669"/>
    <property type="project" value="UniProtKB-KW"/>
</dbReference>
<evidence type="ECO:0000256" key="10">
    <source>
        <dbReference type="ARBA" id="ARBA00023157"/>
    </source>
</evidence>
<gene>
    <name evidence="21" type="ORF">BV898_06236</name>
</gene>
<feature type="domain" description="Ig-like" evidence="20">
    <location>
        <begin position="355"/>
        <end position="441"/>
    </location>
</feature>
<feature type="signal peptide" evidence="19">
    <location>
        <begin position="1"/>
        <end position="24"/>
    </location>
</feature>
<proteinExistence type="inferred from homology"/>
<name>A0A1W0WWY0_HYPEX</name>
<keyword evidence="4 18" id="KW-0349">Heme</keyword>
<evidence type="ECO:0000256" key="4">
    <source>
        <dbReference type="ARBA" id="ARBA00022617"/>
    </source>
</evidence>
<dbReference type="SMART" id="SM00408">
    <property type="entry name" value="IGc2"/>
    <property type="match status" value="3"/>
</dbReference>
<dbReference type="InterPro" id="IPR032675">
    <property type="entry name" value="LRR_dom_sf"/>
</dbReference>
<evidence type="ECO:0000256" key="18">
    <source>
        <dbReference type="PIRSR" id="PIRSR619791-2"/>
    </source>
</evidence>
<dbReference type="FunFam" id="1.10.640.10:FF:000001">
    <property type="entry name" value="Peroxidasin homolog"/>
    <property type="match status" value="1"/>
</dbReference>
<feature type="domain" description="Ig-like" evidence="20">
    <location>
        <begin position="244"/>
        <end position="333"/>
    </location>
</feature>
<sequence>MECRNFVCFITAGILVLIFGAAEGEIGGASAREEGCDPALRLPGNCVCTSGSVRCLFGPITLIPRALPDGTVTLDLRYNSVNRVATESFNDETQLETLMLSNNLITALGDDAFRKLHHLKHLWLNSNGLTRIAYHAFRGLRQLQTIYAIAFYELFAPLHRLQKVFLHQNQLARLPRDVFVRNANLELVRVEENPLHCGLADTLWLTEILRNVSDKATASCRSPTTHSGTLIVSLTSEALRCEMPRLTSEPSDIEAEHGDTLNLECTATGIPRPIIHWMHNDREIHPHEEHHHHQLKGNGRLEVEFMDSSAEGIYQCMAKNPVGDAMGRKIHVRNRRQFRPARILARPSVAAPRRPEFSQLPTDFDVREGESIDIPCEAIGVPAPSITWHRDGQAVAPDSAKLKVSDTNSLQIDTPDQSHNGAYECVAQNAHGTVRAFARVRVRVRPVIIEAPQNSSSYIGGKLTLRCRADGFPAPWLAWTINGNPTPTTFVHDISRDGTELSFTNVSRDDQGTYRCVAQNSAGTAAASAVLTVYDDITQVPEGGPSAPARNVVPSIYSSGGQSVGLGGPLSAFPGLDQRVHGPRDTLTPQQIQAVQAARPLFVTSLGLIDEKIKRGMHFPNLTSFDYNETLPFEQVQLMAELSGCRAHRKVVRDCSGCYHKKYRSYDGTCNNLKKPMQGASYTPLRRILPAEYEDGLTQPIGTQKDKLYNGFAKPSARLVSTKILSTAKITPDTRHSHMLMQWGQFLDHDLSFTLMEASHEVFPGHANCKSSCTTDAPCFPIPIPPNDPRIQNETCMEFIRSRPVCGSGSTSMLFDHLTPREQINTLTSYIDASMIYGSSAEVADFIRDHTSRGLFRSSLPAPGTEQPLLPYNDPATAPEEVDCKRVRQDERNFPCFTAGEIRVNEQLGLLAMHTVWFREHNRVAERLGELNDHWSGERVFQETRKVIGAMIQHVTYTQWLPKILGPAGMQLLGPYTGYRDDVSSSVANSFATATLRMGHSTIFPVLRRLNSSFETIPEGDLSLHEAFFAPHRIFDHGGVDPILRGLFATPAKLLQKSELMNTDLTEKLFGKSTRTHRIPLDLGAMNIQRGRDHALPPYVAFRRHCNLAVPSTFAGLRSEIDPEQLRKLEEVYGHTGNIDLFAGAMSERPLPGAKIGATFMCLLAEQFRNTRTGDRFWYEKSGVFTSEQLEEIKKSSLAKVLCNNTDTIDRVQKDIFLLAGVQGGYTWCEDIPAVDLTQWEECCEDCYLGGTRPGISGPRVKRHNSGSHNDAERIRELESRIADLESSLQTLRSKRFIDEV</sequence>
<keyword evidence="6 19" id="KW-0732">Signal</keyword>
<dbReference type="InterPro" id="IPR019791">
    <property type="entry name" value="Haem_peroxidase_animal"/>
</dbReference>
<feature type="domain" description="Ig-like" evidence="20">
    <location>
        <begin position="446"/>
        <end position="532"/>
    </location>
</feature>
<dbReference type="PRINTS" id="PR00457">
    <property type="entry name" value="ANPEROXIDASE"/>
</dbReference>
<dbReference type="InterPro" id="IPR001611">
    <property type="entry name" value="Leu-rich_rpt"/>
</dbReference>
<evidence type="ECO:0000256" key="19">
    <source>
        <dbReference type="SAM" id="SignalP"/>
    </source>
</evidence>
<comment type="catalytic activity">
    <reaction evidence="14">
        <text>L-lysyl-[collagen] + L-methionyl-[collagen] + hypobromite = [collagen]-L-lysyl-N-S-L-methionyl-[collagen] + bromide + H2O + H(+)</text>
        <dbReference type="Rhea" id="RHEA:66024"/>
        <dbReference type="Rhea" id="RHEA-COMP:12751"/>
        <dbReference type="Rhea" id="RHEA-COMP:16949"/>
        <dbReference type="Rhea" id="RHEA-COMP:16951"/>
        <dbReference type="ChEBI" id="CHEBI:15377"/>
        <dbReference type="ChEBI" id="CHEBI:15378"/>
        <dbReference type="ChEBI" id="CHEBI:15858"/>
        <dbReference type="ChEBI" id="CHEBI:16044"/>
        <dbReference type="ChEBI" id="CHEBI:29250"/>
        <dbReference type="ChEBI" id="CHEBI:29969"/>
        <dbReference type="ChEBI" id="CHEBI:166867"/>
    </reaction>
    <physiologicalReaction direction="left-to-right" evidence="14">
        <dbReference type="Rhea" id="RHEA:66025"/>
    </physiologicalReaction>
</comment>
<dbReference type="InterPro" id="IPR003598">
    <property type="entry name" value="Ig_sub2"/>
</dbReference>
<dbReference type="CDD" id="cd00096">
    <property type="entry name" value="Ig"/>
    <property type="match status" value="1"/>
</dbReference>
<dbReference type="InterPro" id="IPR010255">
    <property type="entry name" value="Haem_peroxidase_sf"/>
</dbReference>
<dbReference type="Gene3D" id="1.10.640.10">
    <property type="entry name" value="Haem peroxidase domain superfamily, animal type"/>
    <property type="match status" value="1"/>
</dbReference>
<evidence type="ECO:0000256" key="5">
    <source>
        <dbReference type="ARBA" id="ARBA00022723"/>
    </source>
</evidence>
<dbReference type="GO" id="GO:0020037">
    <property type="term" value="F:heme binding"/>
    <property type="evidence" value="ECO:0007669"/>
    <property type="project" value="InterPro"/>
</dbReference>
<dbReference type="GO" id="GO:0046872">
    <property type="term" value="F:metal ion binding"/>
    <property type="evidence" value="ECO:0007669"/>
    <property type="project" value="UniProtKB-KW"/>
</dbReference>
<dbReference type="Pfam" id="PF03098">
    <property type="entry name" value="An_peroxidase"/>
    <property type="match status" value="1"/>
</dbReference>
<dbReference type="OrthoDB" id="823504at2759"/>
<dbReference type="Gene3D" id="2.60.40.10">
    <property type="entry name" value="Immunoglobulins"/>
    <property type="match status" value="3"/>
</dbReference>
<keyword evidence="9 18" id="KW-0408">Iron</keyword>
<evidence type="ECO:0000256" key="12">
    <source>
        <dbReference type="ARBA" id="ARBA00047544"/>
    </source>
</evidence>
<keyword evidence="2" id="KW-0575">Peroxidase</keyword>
<evidence type="ECO:0000256" key="7">
    <source>
        <dbReference type="ARBA" id="ARBA00022737"/>
    </source>
</evidence>
<evidence type="ECO:0000259" key="20">
    <source>
        <dbReference type="PROSITE" id="PS50835"/>
    </source>
</evidence>
<dbReference type="SUPFAM" id="SSF52058">
    <property type="entry name" value="L domain-like"/>
    <property type="match status" value="1"/>
</dbReference>
<comment type="catalytic activity">
    <reaction evidence="16">
        <text>hypobromite + L-tyrosyl-[protein] + H(+) = 3-bromo-L-tyrosyl-[protein] + H2O</text>
        <dbReference type="Rhea" id="RHEA:69356"/>
        <dbReference type="Rhea" id="RHEA-COMP:10136"/>
        <dbReference type="Rhea" id="RHEA-COMP:17686"/>
        <dbReference type="ChEBI" id="CHEBI:15377"/>
        <dbReference type="ChEBI" id="CHEBI:15378"/>
        <dbReference type="ChEBI" id="CHEBI:29250"/>
        <dbReference type="ChEBI" id="CHEBI:46858"/>
        <dbReference type="ChEBI" id="CHEBI:183512"/>
    </reaction>
    <physiologicalReaction direction="left-to-right" evidence="16">
        <dbReference type="Rhea" id="RHEA:69357"/>
    </physiologicalReaction>
</comment>
<dbReference type="InterPro" id="IPR007110">
    <property type="entry name" value="Ig-like_dom"/>
</dbReference>
<evidence type="ECO:0000256" key="17">
    <source>
        <dbReference type="ARBA" id="ARBA00061342"/>
    </source>
</evidence>
<evidence type="ECO:0000256" key="16">
    <source>
        <dbReference type="ARBA" id="ARBA00049501"/>
    </source>
</evidence>
<protein>
    <submittedName>
        <fullName evidence="21">Peroxidasin-like protein</fullName>
    </submittedName>
</protein>
<dbReference type="InterPro" id="IPR013783">
    <property type="entry name" value="Ig-like_fold"/>
</dbReference>
<evidence type="ECO:0000256" key="9">
    <source>
        <dbReference type="ARBA" id="ARBA00023004"/>
    </source>
</evidence>
<keyword evidence="11" id="KW-0393">Immunoglobulin domain</keyword>
<feature type="binding site" description="axial binding residue" evidence="18">
    <location>
        <position position="1000"/>
    </location>
    <ligand>
        <name>heme b</name>
        <dbReference type="ChEBI" id="CHEBI:60344"/>
    </ligand>
    <ligandPart>
        <name>Fe</name>
        <dbReference type="ChEBI" id="CHEBI:18248"/>
    </ligandPart>
</feature>
<comment type="similarity">
    <text evidence="17">Belongs to the peroxidase family. XPO subfamily.</text>
</comment>
<dbReference type="Gene3D" id="3.80.10.10">
    <property type="entry name" value="Ribonuclease Inhibitor"/>
    <property type="match status" value="2"/>
</dbReference>
<evidence type="ECO:0000313" key="21">
    <source>
        <dbReference type="EMBL" id="OQV19695.1"/>
    </source>
</evidence>
<dbReference type="InterPro" id="IPR036179">
    <property type="entry name" value="Ig-like_dom_sf"/>
</dbReference>
<comment type="caution">
    <text evidence="21">The sequence shown here is derived from an EMBL/GenBank/DDBJ whole genome shotgun (WGS) entry which is preliminary data.</text>
</comment>
<dbReference type="SUPFAM" id="SSF48726">
    <property type="entry name" value="Immunoglobulin"/>
    <property type="match status" value="3"/>
</dbReference>